<evidence type="ECO:0000313" key="7">
    <source>
        <dbReference type="RefSeq" id="XP_022086958.1"/>
    </source>
</evidence>
<evidence type="ECO:0000313" key="9">
    <source>
        <dbReference type="RefSeq" id="XP_022086960.1"/>
    </source>
</evidence>
<protein>
    <recommendedName>
        <fullName evidence="4">Large ribosomal subunit protein bL34m</fullName>
    </recommendedName>
    <alternativeName>
        <fullName evidence="5">39S ribosomal protein L34, mitochondrial</fullName>
    </alternativeName>
</protein>
<dbReference type="Pfam" id="PF00468">
    <property type="entry name" value="Ribosomal_L34"/>
    <property type="match status" value="1"/>
</dbReference>
<dbReference type="AlphaFoldDB" id="A0A8B7Y3R7"/>
<dbReference type="RefSeq" id="XP_022086959.1">
    <property type="nucleotide sequence ID" value="XM_022231267.1"/>
</dbReference>
<dbReference type="GO" id="GO:0005762">
    <property type="term" value="C:mitochondrial large ribosomal subunit"/>
    <property type="evidence" value="ECO:0007669"/>
    <property type="project" value="TreeGrafter"/>
</dbReference>
<keyword evidence="2" id="KW-0689">Ribosomal protein</keyword>
<dbReference type="FunFam" id="1.10.287.3980:FF:000001">
    <property type="entry name" value="Mitochondrial ribosomal protein L34"/>
    <property type="match status" value="1"/>
</dbReference>
<evidence type="ECO:0000256" key="4">
    <source>
        <dbReference type="ARBA" id="ARBA00035274"/>
    </source>
</evidence>
<dbReference type="NCBIfam" id="TIGR01030">
    <property type="entry name" value="rpmH_bact"/>
    <property type="match status" value="1"/>
</dbReference>
<sequence>MSASFLAATRAVVNRLLIPTTAVGPCGLDAGIRTIQRAFKCLKTAQFPSASLPHRTLTTGPCNAAASHWWLAPCNPALRQRQLLLQHHRTPSLVPCCFKARGMEYQPSNVKRKRKHGFHKRMRSNSGIRVIWRRLLKGRRLLTH</sequence>
<evidence type="ECO:0000256" key="2">
    <source>
        <dbReference type="ARBA" id="ARBA00022980"/>
    </source>
</evidence>
<dbReference type="GO" id="GO:0003735">
    <property type="term" value="F:structural constituent of ribosome"/>
    <property type="evidence" value="ECO:0007669"/>
    <property type="project" value="InterPro"/>
</dbReference>
<dbReference type="GeneID" id="110977285"/>
<accession>A0A8B7Y3R7</accession>
<evidence type="ECO:0000313" key="8">
    <source>
        <dbReference type="RefSeq" id="XP_022086959.1"/>
    </source>
</evidence>
<dbReference type="Gene3D" id="1.10.287.3980">
    <property type="match status" value="1"/>
</dbReference>
<dbReference type="OMA" id="ASHWWLA"/>
<keyword evidence="6" id="KW-1185">Reference proteome</keyword>
<name>A0A8B7Y3R7_ACAPL</name>
<dbReference type="PANTHER" id="PTHR14503:SF4">
    <property type="entry name" value="LARGE RIBOSOMAL SUBUNIT PROTEIN BL34M"/>
    <property type="match status" value="1"/>
</dbReference>
<dbReference type="Proteomes" id="UP000694845">
    <property type="component" value="Unplaced"/>
</dbReference>
<dbReference type="InterPro" id="IPR000271">
    <property type="entry name" value="Ribosomal_bL34"/>
</dbReference>
<dbReference type="RefSeq" id="XP_022086958.1">
    <property type="nucleotide sequence ID" value="XM_022231266.1"/>
</dbReference>
<reference evidence="7 8" key="1">
    <citation type="submission" date="2025-04" db="UniProtKB">
        <authorList>
            <consortium name="RefSeq"/>
        </authorList>
    </citation>
    <scope>IDENTIFICATION</scope>
</reference>
<dbReference type="GO" id="GO:0006412">
    <property type="term" value="P:translation"/>
    <property type="evidence" value="ECO:0007669"/>
    <property type="project" value="InterPro"/>
</dbReference>
<proteinExistence type="inferred from homology"/>
<dbReference type="PANTHER" id="PTHR14503">
    <property type="entry name" value="MITOCHONDRIAL RIBOSOMAL PROTEIN 34 FAMILY MEMBER"/>
    <property type="match status" value="1"/>
</dbReference>
<evidence type="ECO:0000256" key="1">
    <source>
        <dbReference type="ARBA" id="ARBA00010111"/>
    </source>
</evidence>
<comment type="similarity">
    <text evidence="1">Belongs to the bacterial ribosomal protein bL34 family.</text>
</comment>
<dbReference type="RefSeq" id="XP_022086960.1">
    <property type="nucleotide sequence ID" value="XM_022231268.1"/>
</dbReference>
<evidence type="ECO:0000256" key="5">
    <source>
        <dbReference type="ARBA" id="ARBA00035434"/>
    </source>
</evidence>
<dbReference type="OrthoDB" id="10069657at2759"/>
<evidence type="ECO:0000256" key="3">
    <source>
        <dbReference type="ARBA" id="ARBA00023274"/>
    </source>
</evidence>
<keyword evidence="3" id="KW-0687">Ribonucleoprotein</keyword>
<gene>
    <name evidence="7 8 9" type="primary">LOC110977285</name>
</gene>
<organism evidence="6 9">
    <name type="scientific">Acanthaster planci</name>
    <name type="common">Crown-of-thorns starfish</name>
    <dbReference type="NCBI Taxonomy" id="133434"/>
    <lineage>
        <taxon>Eukaryota</taxon>
        <taxon>Metazoa</taxon>
        <taxon>Echinodermata</taxon>
        <taxon>Eleutherozoa</taxon>
        <taxon>Asterozoa</taxon>
        <taxon>Asteroidea</taxon>
        <taxon>Valvatacea</taxon>
        <taxon>Valvatida</taxon>
        <taxon>Acanthasteridae</taxon>
        <taxon>Acanthaster</taxon>
    </lineage>
</organism>
<dbReference type="KEGG" id="aplc:110977285"/>
<evidence type="ECO:0000313" key="6">
    <source>
        <dbReference type="Proteomes" id="UP000694845"/>
    </source>
</evidence>